<proteinExistence type="predicted"/>
<sequence length="49" mass="5705">MNNDNKKSARQVGLPNATQLRTYLINLHVYRSKKPSIWQRLKGMLNSGY</sequence>
<evidence type="ECO:0000313" key="1">
    <source>
        <dbReference type="EMBL" id="GHP13007.1"/>
    </source>
</evidence>
<evidence type="ECO:0000313" key="2">
    <source>
        <dbReference type="Proteomes" id="UP000604765"/>
    </source>
</evidence>
<protein>
    <submittedName>
        <fullName evidence="1">Uncharacterized protein</fullName>
    </submittedName>
</protein>
<gene>
    <name evidence="1" type="ORF">YK48G_04320</name>
</gene>
<dbReference type="EMBL" id="BNJR01000004">
    <property type="protein sequence ID" value="GHP13007.1"/>
    <property type="molecule type" value="Genomic_DNA"/>
</dbReference>
<dbReference type="Proteomes" id="UP000604765">
    <property type="component" value="Unassembled WGS sequence"/>
</dbReference>
<comment type="caution">
    <text evidence="1">The sequence shown here is derived from an EMBL/GenBank/DDBJ whole genome shotgun (WGS) entry which is preliminary data.</text>
</comment>
<organism evidence="1 2">
    <name type="scientific">Lentilactobacillus fungorum</name>
    <dbReference type="NCBI Taxonomy" id="2201250"/>
    <lineage>
        <taxon>Bacteria</taxon>
        <taxon>Bacillati</taxon>
        <taxon>Bacillota</taxon>
        <taxon>Bacilli</taxon>
        <taxon>Lactobacillales</taxon>
        <taxon>Lactobacillaceae</taxon>
        <taxon>Lentilactobacillus</taxon>
    </lineage>
</organism>
<keyword evidence="2" id="KW-1185">Reference proteome</keyword>
<reference evidence="1 2" key="1">
    <citation type="journal article" date="2021" name="Int. J. Syst. Evol. Microbiol.">
        <title>Lentilactobacillus fungorum sp. nov., isolated from spent mushroom substrates.</title>
        <authorList>
            <person name="Tohno M."/>
            <person name="Tanizawa Y."/>
            <person name="Kojima Y."/>
            <person name="Sakamoto M."/>
            <person name="Ohkuma M."/>
            <person name="Kobayashi H."/>
        </authorList>
    </citation>
    <scope>NUCLEOTIDE SEQUENCE [LARGE SCALE GENOMIC DNA]</scope>
    <source>
        <strain evidence="1 2">YK48G</strain>
    </source>
</reference>
<accession>A0ABQ3VXR8</accession>
<name>A0ABQ3VXR8_9LACO</name>